<dbReference type="Pfam" id="PF00106">
    <property type="entry name" value="adh_short"/>
    <property type="match status" value="1"/>
</dbReference>
<reference evidence="2 3" key="2">
    <citation type="submission" date="2016-08" db="EMBL/GenBank/DDBJ databases">
        <title>Pervasive Adenine N6-methylation of Active Genes in Fungi.</title>
        <authorList>
            <consortium name="DOE Joint Genome Institute"/>
            <person name="Mondo S.J."/>
            <person name="Dannebaum R.O."/>
            <person name="Kuo R.C."/>
            <person name="Labutti K."/>
            <person name="Haridas S."/>
            <person name="Kuo A."/>
            <person name="Salamov A."/>
            <person name="Ahrendt S.R."/>
            <person name="Lipzen A."/>
            <person name="Sullivan W."/>
            <person name="Andreopoulos W.B."/>
            <person name="Clum A."/>
            <person name="Lindquist E."/>
            <person name="Daum C."/>
            <person name="Ramamoorthy G.K."/>
            <person name="Gryganskyi A."/>
            <person name="Culley D."/>
            <person name="Magnuson J.K."/>
            <person name="James T.Y."/>
            <person name="O'Malley M.A."/>
            <person name="Stajich J.E."/>
            <person name="Spatafora J.W."/>
            <person name="Visel A."/>
            <person name="Grigoriev I.V."/>
        </authorList>
    </citation>
    <scope>NUCLEOTIDE SEQUENCE [LARGE SCALE GENOMIC DNA]</scope>
    <source>
        <strain evidence="3">finn</strain>
    </source>
</reference>
<dbReference type="GO" id="GO:0010304">
    <property type="term" value="P:PSII associated light-harvesting complex II catabolic process"/>
    <property type="evidence" value="ECO:0007669"/>
    <property type="project" value="TreeGrafter"/>
</dbReference>
<evidence type="ECO:0000313" key="2">
    <source>
        <dbReference type="EMBL" id="ORX41795.1"/>
    </source>
</evidence>
<dbReference type="EMBL" id="MCFH01000078">
    <property type="protein sequence ID" value="ORX41795.1"/>
    <property type="molecule type" value="Genomic_DNA"/>
</dbReference>
<dbReference type="InterPro" id="IPR036291">
    <property type="entry name" value="NAD(P)-bd_dom_sf"/>
</dbReference>
<comment type="similarity">
    <text evidence="1">Belongs to the short-chain dehydrogenases/reductases (SDR) family.</text>
</comment>
<dbReference type="SUPFAM" id="SSF51735">
    <property type="entry name" value="NAD(P)-binding Rossmann-fold domains"/>
    <property type="match status" value="1"/>
</dbReference>
<dbReference type="PRINTS" id="PR00081">
    <property type="entry name" value="GDHRDH"/>
</dbReference>
<dbReference type="PANTHER" id="PTHR24314:SF21">
    <property type="entry name" value="CHLOROPHYLL(IDE) B REDUCTASE NYC1, CHLOROPLASTIC-RELATED"/>
    <property type="match status" value="1"/>
</dbReference>
<dbReference type="STRING" id="1754191.A0A1Y1UUU1"/>
<reference evidence="2 3" key="1">
    <citation type="submission" date="2016-08" db="EMBL/GenBank/DDBJ databases">
        <title>Genomes of anaerobic fungi encode conserved fungal cellulosomes for biomass hydrolysis.</title>
        <authorList>
            <consortium name="DOE Joint Genome Institute"/>
            <person name="Haitjema C.H."/>
            <person name="Gilmore S.P."/>
            <person name="Henske J.K."/>
            <person name="Solomon K.V."/>
            <person name="De Groot R."/>
            <person name="Kuo A."/>
            <person name="Mondo S.J."/>
            <person name="Salamov A.A."/>
            <person name="Labutti K."/>
            <person name="Zhao Z."/>
            <person name="Chiniquy J."/>
            <person name="Barry K."/>
            <person name="Brewer H.M."/>
            <person name="Purvine S.O."/>
            <person name="Wright A.T."/>
            <person name="Boxma B."/>
            <person name="Van Alen T."/>
            <person name="Hackstein J.H."/>
            <person name="Baker S.E."/>
            <person name="Grigoriev I.V."/>
            <person name="O'Malley M.A."/>
        </authorList>
    </citation>
    <scope>NUCLEOTIDE SEQUENCE [LARGE SCALE GENOMIC DNA]</scope>
    <source>
        <strain evidence="3">finn</strain>
    </source>
</reference>
<dbReference type="GO" id="GO:0034256">
    <property type="term" value="F:chlorophyll(ide) b reductase activity"/>
    <property type="evidence" value="ECO:0007669"/>
    <property type="project" value="TreeGrafter"/>
</dbReference>
<dbReference type="Gene3D" id="3.40.50.720">
    <property type="entry name" value="NAD(P)-binding Rossmann-like Domain"/>
    <property type="match status" value="1"/>
</dbReference>
<proteinExistence type="inferred from homology"/>
<sequence>MKSVVITGGTRGLGYELAKQFRNKDYNVVICGTKDETVNKAIESLSNESGKGLITGKKCNVSQLKEVEALANFAKEKCGSIDIWINNAGVNQSHKYAWELDEKEIDSLLNIDLKGTINVTNVAMRNMIEQNYGAIYNVEGHGSNDSFQSFLSLYGTAKRAVTYYTDAVANEIKEKNLPIIICKLSPGIMITDFLTSANGQSHQIELSEKTKKVFNILGDYPDEIAAFLVQGIENNKVNGKRIAWLTGFKIATRFMTAGLNKRDFFK</sequence>
<evidence type="ECO:0000256" key="1">
    <source>
        <dbReference type="RuleBase" id="RU000363"/>
    </source>
</evidence>
<protein>
    <submittedName>
        <fullName evidence="2">Short-chain dehydrogenase/reductase SDR</fullName>
    </submittedName>
</protein>
<evidence type="ECO:0000313" key="3">
    <source>
        <dbReference type="Proteomes" id="UP000193719"/>
    </source>
</evidence>
<dbReference type="PANTHER" id="PTHR24314">
    <property type="entry name" value="NON-SPECIFIC LIPID TRANSFER PROTEIN-RELATED"/>
    <property type="match status" value="1"/>
</dbReference>
<dbReference type="AlphaFoldDB" id="A0A1Y1UUU1"/>
<dbReference type="InterPro" id="IPR052625">
    <property type="entry name" value="Chl_b_Red"/>
</dbReference>
<dbReference type="CDD" id="cd05233">
    <property type="entry name" value="SDR_c"/>
    <property type="match status" value="1"/>
</dbReference>
<dbReference type="PRINTS" id="PR00080">
    <property type="entry name" value="SDRFAMILY"/>
</dbReference>
<comment type="caution">
    <text evidence="2">The sequence shown here is derived from an EMBL/GenBank/DDBJ whole genome shotgun (WGS) entry which is preliminary data.</text>
</comment>
<dbReference type="Proteomes" id="UP000193719">
    <property type="component" value="Unassembled WGS sequence"/>
</dbReference>
<organism evidence="2 3">
    <name type="scientific">Piromyces finnis</name>
    <dbReference type="NCBI Taxonomy" id="1754191"/>
    <lineage>
        <taxon>Eukaryota</taxon>
        <taxon>Fungi</taxon>
        <taxon>Fungi incertae sedis</taxon>
        <taxon>Chytridiomycota</taxon>
        <taxon>Chytridiomycota incertae sedis</taxon>
        <taxon>Neocallimastigomycetes</taxon>
        <taxon>Neocallimastigales</taxon>
        <taxon>Neocallimastigaceae</taxon>
        <taxon>Piromyces</taxon>
    </lineage>
</organism>
<name>A0A1Y1UUU1_9FUNG</name>
<keyword evidence="3" id="KW-1185">Reference proteome</keyword>
<accession>A0A1Y1UUU1</accession>
<dbReference type="InterPro" id="IPR002347">
    <property type="entry name" value="SDR_fam"/>
</dbReference>
<dbReference type="OrthoDB" id="1393670at2759"/>
<gene>
    <name evidence="2" type="ORF">BCR36DRAFT_416523</name>
</gene>
<dbReference type="GO" id="GO:0015996">
    <property type="term" value="P:chlorophyll catabolic process"/>
    <property type="evidence" value="ECO:0007669"/>
    <property type="project" value="TreeGrafter"/>
</dbReference>